<protein>
    <recommendedName>
        <fullName evidence="9">Flagellar M-ring protein</fullName>
    </recommendedName>
</protein>
<feature type="transmembrane region" description="Helical" evidence="11">
    <location>
        <begin position="418"/>
        <end position="439"/>
    </location>
</feature>
<feature type="compositionally biased region" description="Polar residues" evidence="10">
    <location>
        <begin position="311"/>
        <end position="338"/>
    </location>
</feature>
<dbReference type="InterPro" id="IPR045851">
    <property type="entry name" value="AMP-bd_C_sf"/>
</dbReference>
<keyword evidence="5 11" id="KW-0812">Transmembrane</keyword>
<comment type="similarity">
    <text evidence="3 9">Belongs to the FliF family.</text>
</comment>
<dbReference type="InterPro" id="IPR006182">
    <property type="entry name" value="FliF_N_dom"/>
</dbReference>
<keyword evidence="7 11" id="KW-0472">Membrane</keyword>
<feature type="compositionally biased region" description="Gly residues" evidence="10">
    <location>
        <begin position="293"/>
        <end position="302"/>
    </location>
</feature>
<evidence type="ECO:0000259" key="12">
    <source>
        <dbReference type="Pfam" id="PF01514"/>
    </source>
</evidence>
<evidence type="ECO:0000313" key="14">
    <source>
        <dbReference type="EMBL" id="MFC7581193.1"/>
    </source>
</evidence>
<sequence length="524" mass="54718">MPTAVRSLVQRLKGFWDAFTVPQRTFALIALVALAAGIVALAGWLTKPTMSAVYTDLSDTDAAAVVAQLDSDGIEYQLAAGGTTVLVPSDQVDNVRLELAANGIPSDSDGYALLDQMGVGASEFQQEVTYQRAVEGELASTISSIDGVSSATVHLAVPEESVYTEEKADTTASVFLELKPGATFSGESVRAVTNLVSSSVPDLDPSDVSVVDDQGRDLTLTASDATGAASDRDTAIASKVQAMLDQVLGSGRSTVTVSTDVNTDSTERTSETYSAADDVPPLSSSKSTESYTGTGGNAGGVLGTDNIAVPDSQSGAGNYSSEEETVNNSVNKVTEQTTVSPGGVRRQSVSVVVDRAAAAGLSDATLNEMVAAAAGIDEDRGDTLSVVKADFDASAAQQADDALVQQQAAEEAARRDRVLIAEIAGAIAVLVLLGVALALRVRRRRRRREELDEQEYPLEEDLAPGPALPPEEADGDESDLVRTSVLTPQQRDPEEQMRTDIAELAEKDPAAVASTLGEWLAVHK</sequence>
<comment type="function">
    <text evidence="9">The M ring may be actively involved in energy transduction.</text>
</comment>
<evidence type="ECO:0000313" key="15">
    <source>
        <dbReference type="Proteomes" id="UP001596527"/>
    </source>
</evidence>
<evidence type="ECO:0000256" key="3">
    <source>
        <dbReference type="ARBA" id="ARBA00007971"/>
    </source>
</evidence>
<evidence type="ECO:0000259" key="13">
    <source>
        <dbReference type="Pfam" id="PF08345"/>
    </source>
</evidence>
<dbReference type="InterPro" id="IPR013556">
    <property type="entry name" value="Flag_M-ring_C"/>
</dbReference>
<keyword evidence="8 9" id="KW-0975">Bacterial flagellum</keyword>
<evidence type="ECO:0000256" key="2">
    <source>
        <dbReference type="ARBA" id="ARBA00004651"/>
    </source>
</evidence>
<feature type="transmembrane region" description="Helical" evidence="11">
    <location>
        <begin position="26"/>
        <end position="45"/>
    </location>
</feature>
<evidence type="ECO:0000256" key="9">
    <source>
        <dbReference type="PIRNR" id="PIRNR004862"/>
    </source>
</evidence>
<evidence type="ECO:0000256" key="11">
    <source>
        <dbReference type="SAM" id="Phobius"/>
    </source>
</evidence>
<keyword evidence="4" id="KW-1003">Cell membrane</keyword>
<dbReference type="InterPro" id="IPR043427">
    <property type="entry name" value="YscJ/FliF"/>
</dbReference>
<keyword evidence="14" id="KW-0966">Cell projection</keyword>
<comment type="subcellular location">
    <subcellularLocation>
        <location evidence="1 9">Bacterial flagellum basal body</location>
    </subcellularLocation>
    <subcellularLocation>
        <location evidence="2">Cell membrane</location>
        <topology evidence="2">Multi-pass membrane protein</topology>
    </subcellularLocation>
</comment>
<name>A0ABW2SNM1_9ACTO</name>
<feature type="domain" description="Flagellar M-ring N-terminal" evidence="12">
    <location>
        <begin position="46"/>
        <end position="219"/>
    </location>
</feature>
<comment type="caution">
    <text evidence="14">The sequence shown here is derived from an EMBL/GenBank/DDBJ whole genome shotgun (WGS) entry which is preliminary data.</text>
</comment>
<keyword evidence="6 11" id="KW-1133">Transmembrane helix</keyword>
<gene>
    <name evidence="14" type="primary">fliF</name>
    <name evidence="14" type="ORF">ACFQWG_08280</name>
</gene>
<evidence type="ECO:0000256" key="6">
    <source>
        <dbReference type="ARBA" id="ARBA00022989"/>
    </source>
</evidence>
<dbReference type="Pfam" id="PF08345">
    <property type="entry name" value="YscJ_FliF_C"/>
    <property type="match status" value="1"/>
</dbReference>
<feature type="domain" description="Flagellar M-ring C-terminal" evidence="13">
    <location>
        <begin position="244"/>
        <end position="391"/>
    </location>
</feature>
<dbReference type="Pfam" id="PF01514">
    <property type="entry name" value="YscJ_FliF"/>
    <property type="match status" value="1"/>
</dbReference>
<evidence type="ECO:0000256" key="7">
    <source>
        <dbReference type="ARBA" id="ARBA00023136"/>
    </source>
</evidence>
<dbReference type="PANTHER" id="PTHR30046:SF0">
    <property type="entry name" value="FLAGELLAR M-RING PROTEIN"/>
    <property type="match status" value="1"/>
</dbReference>
<dbReference type="NCBIfam" id="TIGR00206">
    <property type="entry name" value="fliF"/>
    <property type="match status" value="1"/>
</dbReference>
<keyword evidence="14" id="KW-0969">Cilium</keyword>
<proteinExistence type="inferred from homology"/>
<feature type="compositionally biased region" description="Acidic residues" evidence="10">
    <location>
        <begin position="451"/>
        <end position="462"/>
    </location>
</feature>
<evidence type="ECO:0000256" key="1">
    <source>
        <dbReference type="ARBA" id="ARBA00004117"/>
    </source>
</evidence>
<evidence type="ECO:0000256" key="5">
    <source>
        <dbReference type="ARBA" id="ARBA00022692"/>
    </source>
</evidence>
<organism evidence="14 15">
    <name type="scientific">Schaalia naturae</name>
    <dbReference type="NCBI Taxonomy" id="635203"/>
    <lineage>
        <taxon>Bacteria</taxon>
        <taxon>Bacillati</taxon>
        <taxon>Actinomycetota</taxon>
        <taxon>Actinomycetes</taxon>
        <taxon>Actinomycetales</taxon>
        <taxon>Actinomycetaceae</taxon>
        <taxon>Schaalia</taxon>
    </lineage>
</organism>
<keyword evidence="15" id="KW-1185">Reference proteome</keyword>
<evidence type="ECO:0000256" key="10">
    <source>
        <dbReference type="SAM" id="MobiDB-lite"/>
    </source>
</evidence>
<dbReference type="EMBL" id="JBHTEF010000001">
    <property type="protein sequence ID" value="MFC7581193.1"/>
    <property type="molecule type" value="Genomic_DNA"/>
</dbReference>
<accession>A0ABW2SNM1</accession>
<dbReference type="Proteomes" id="UP001596527">
    <property type="component" value="Unassembled WGS sequence"/>
</dbReference>
<dbReference type="Gene3D" id="3.30.300.30">
    <property type="match status" value="1"/>
</dbReference>
<feature type="compositionally biased region" description="Low complexity" evidence="10">
    <location>
        <begin position="255"/>
        <end position="264"/>
    </location>
</feature>
<dbReference type="PRINTS" id="PR01009">
    <property type="entry name" value="FLGMRINGFLIF"/>
</dbReference>
<dbReference type="InterPro" id="IPR000067">
    <property type="entry name" value="FlgMring_FliF"/>
</dbReference>
<feature type="region of interest" description="Disordered" evidence="10">
    <location>
        <begin position="448"/>
        <end position="498"/>
    </location>
</feature>
<reference evidence="15" key="1">
    <citation type="journal article" date="2019" name="Int. J. Syst. Evol. Microbiol.">
        <title>The Global Catalogue of Microorganisms (GCM) 10K type strain sequencing project: providing services to taxonomists for standard genome sequencing and annotation.</title>
        <authorList>
            <consortium name="The Broad Institute Genomics Platform"/>
            <consortium name="The Broad Institute Genome Sequencing Center for Infectious Disease"/>
            <person name="Wu L."/>
            <person name="Ma J."/>
        </authorList>
    </citation>
    <scope>NUCLEOTIDE SEQUENCE [LARGE SCALE GENOMIC DNA]</scope>
    <source>
        <strain evidence="15">CCUG 56698</strain>
    </source>
</reference>
<dbReference type="RefSeq" id="WP_380974244.1">
    <property type="nucleotide sequence ID" value="NZ_JBHTEF010000001.1"/>
</dbReference>
<evidence type="ECO:0000256" key="4">
    <source>
        <dbReference type="ARBA" id="ARBA00022475"/>
    </source>
</evidence>
<dbReference type="PIRSF" id="PIRSF004862">
    <property type="entry name" value="FliF"/>
    <property type="match status" value="1"/>
</dbReference>
<keyword evidence="14" id="KW-0282">Flagellum</keyword>
<dbReference type="PANTHER" id="PTHR30046">
    <property type="entry name" value="FLAGELLAR M-RING PROTEIN"/>
    <property type="match status" value="1"/>
</dbReference>
<feature type="compositionally biased region" description="Polar residues" evidence="10">
    <location>
        <begin position="282"/>
        <end position="291"/>
    </location>
</feature>
<feature type="region of interest" description="Disordered" evidence="10">
    <location>
        <begin position="255"/>
        <end position="346"/>
    </location>
</feature>
<evidence type="ECO:0000256" key="8">
    <source>
        <dbReference type="ARBA" id="ARBA00023143"/>
    </source>
</evidence>